<dbReference type="InterPro" id="IPR002850">
    <property type="entry name" value="PIN_toxin-like"/>
</dbReference>
<evidence type="ECO:0000313" key="3">
    <source>
        <dbReference type="Proteomes" id="UP000023435"/>
    </source>
</evidence>
<dbReference type="InterPro" id="IPR029060">
    <property type="entry name" value="PIN-like_dom_sf"/>
</dbReference>
<organism evidence="2 3">
    <name type="scientific">Lysobacter capsici AZ78</name>
    <dbReference type="NCBI Taxonomy" id="1444315"/>
    <lineage>
        <taxon>Bacteria</taxon>
        <taxon>Pseudomonadati</taxon>
        <taxon>Pseudomonadota</taxon>
        <taxon>Gammaproteobacteria</taxon>
        <taxon>Lysobacterales</taxon>
        <taxon>Lysobacteraceae</taxon>
        <taxon>Lysobacter</taxon>
    </lineage>
</organism>
<dbReference type="RefSeq" id="WP_036110365.1">
    <property type="nucleotide sequence ID" value="NZ_JAJA02000001.1"/>
</dbReference>
<dbReference type="InterPro" id="IPR002716">
    <property type="entry name" value="PIN_dom"/>
</dbReference>
<evidence type="ECO:0000259" key="1">
    <source>
        <dbReference type="Pfam" id="PF13470"/>
    </source>
</evidence>
<protein>
    <recommendedName>
        <fullName evidence="1">PIN domain-containing protein</fullName>
    </recommendedName>
</protein>
<proteinExistence type="predicted"/>
<comment type="caution">
    <text evidence="2">The sequence shown here is derived from an EMBL/GenBank/DDBJ whole genome shotgun (WGS) entry which is preliminary data.</text>
</comment>
<sequence>MSAQPPRIVLDSNVCLDLFAFQAPDLAPLLAALHSGAIEAVTDVECRAEWQRVLTYPQLKLDPAARERSLLDYDRWLRVLAHDADAQTVALPRCADPDDQKFLELALAANARWLLTRDHALLVLGRRTARAGLFEILTARAWVALRNLRGDTATPA</sequence>
<dbReference type="EMBL" id="JAJA02000001">
    <property type="protein sequence ID" value="KWS04119.1"/>
    <property type="molecule type" value="Genomic_DNA"/>
</dbReference>
<dbReference type="PANTHER" id="PTHR34610">
    <property type="entry name" value="SSL7007 PROTEIN"/>
    <property type="match status" value="1"/>
</dbReference>
<keyword evidence="3" id="KW-1185">Reference proteome</keyword>
<feature type="domain" description="PIN" evidence="1">
    <location>
        <begin position="7"/>
        <end position="120"/>
    </location>
</feature>
<reference evidence="2 3" key="1">
    <citation type="journal article" date="2014" name="Genome Announc.">
        <title>Draft Genome Sequence of Lysobacter capsici AZ78, a Bacterium Antagonistic to Plant-Pathogenic Oomycetes.</title>
        <authorList>
            <person name="Puopolo G."/>
            <person name="Sonego P."/>
            <person name="Engelen K."/>
            <person name="Pertot I."/>
        </authorList>
    </citation>
    <scope>NUCLEOTIDE SEQUENCE [LARGE SCALE GENOMIC DNA]</scope>
    <source>
        <strain evidence="2 3">AZ78</strain>
    </source>
</reference>
<dbReference type="SUPFAM" id="SSF88723">
    <property type="entry name" value="PIN domain-like"/>
    <property type="match status" value="1"/>
</dbReference>
<name>A0A108U7S6_9GAMM</name>
<gene>
    <name evidence="2" type="ORF">AZ78_1668</name>
</gene>
<accession>A0A108U7S6</accession>
<dbReference type="PANTHER" id="PTHR34610:SF3">
    <property type="entry name" value="SSL7007 PROTEIN"/>
    <property type="match status" value="1"/>
</dbReference>
<dbReference type="Pfam" id="PF13470">
    <property type="entry name" value="PIN_3"/>
    <property type="match status" value="1"/>
</dbReference>
<dbReference type="AlphaFoldDB" id="A0A108U7S6"/>
<dbReference type="Proteomes" id="UP000023435">
    <property type="component" value="Unassembled WGS sequence"/>
</dbReference>
<dbReference type="OrthoDB" id="9802272at2"/>
<evidence type="ECO:0000313" key="2">
    <source>
        <dbReference type="EMBL" id="KWS04119.1"/>
    </source>
</evidence>